<name>A0A4S4EKA7_CAMSN</name>
<dbReference type="Pfam" id="PF10250">
    <property type="entry name" value="O-FucT"/>
    <property type="match status" value="1"/>
</dbReference>
<reference evidence="8 9" key="1">
    <citation type="journal article" date="2018" name="Proc. Natl. Acad. Sci. U.S.A.">
        <title>Draft genome sequence of Camellia sinensis var. sinensis provides insights into the evolution of the tea genome and tea quality.</title>
        <authorList>
            <person name="Wei C."/>
            <person name="Yang H."/>
            <person name="Wang S."/>
            <person name="Zhao J."/>
            <person name="Liu C."/>
            <person name="Gao L."/>
            <person name="Xia E."/>
            <person name="Lu Y."/>
            <person name="Tai Y."/>
            <person name="She G."/>
            <person name="Sun J."/>
            <person name="Cao H."/>
            <person name="Tong W."/>
            <person name="Gao Q."/>
            <person name="Li Y."/>
            <person name="Deng W."/>
            <person name="Jiang X."/>
            <person name="Wang W."/>
            <person name="Chen Q."/>
            <person name="Zhang S."/>
            <person name="Li H."/>
            <person name="Wu J."/>
            <person name="Wang P."/>
            <person name="Li P."/>
            <person name="Shi C."/>
            <person name="Zheng F."/>
            <person name="Jian J."/>
            <person name="Huang B."/>
            <person name="Shan D."/>
            <person name="Shi M."/>
            <person name="Fang C."/>
            <person name="Yue Y."/>
            <person name="Li F."/>
            <person name="Li D."/>
            <person name="Wei S."/>
            <person name="Han B."/>
            <person name="Jiang C."/>
            <person name="Yin Y."/>
            <person name="Xia T."/>
            <person name="Zhang Z."/>
            <person name="Bennetzen J.L."/>
            <person name="Zhao S."/>
            <person name="Wan X."/>
        </authorList>
    </citation>
    <scope>NUCLEOTIDE SEQUENCE [LARGE SCALE GENOMIC DNA]</scope>
    <source>
        <strain evidence="9">cv. Shuchazao</strain>
        <tissue evidence="8">Leaf</tissue>
    </source>
</reference>
<keyword evidence="2" id="KW-0328">Glycosyltransferase</keyword>
<evidence type="ECO:0000313" key="8">
    <source>
        <dbReference type="EMBL" id="THG16642.1"/>
    </source>
</evidence>
<sequence length="267" mass="29752">MKVSQRNHGGALAVLILPLLFPALFAPFSYASTSLFSEWNAPKPRHSRLLKSALQRENSNEQQSDLWTPLANQGWTPCVDSTNGPPALPNESQGYLQVFLDGGLNQQRMGICDAVAVAKILNATLVIPHLEVNPVWKDSSSFMDIFDVDHFIDVLKDDISIVKELPDDFAWSTREYYATAIRATRIKTAPVHASANWYLENVLPVLERIEGDELGRATTLRIDRGSEAITEGMEELSPMDYSSLIVMSPNDGIGYKEAEKQKEAFTR</sequence>
<keyword evidence="3" id="KW-0808">Transferase</keyword>
<keyword evidence="9" id="KW-1185">Reference proteome</keyword>
<comment type="similarity">
    <text evidence="1">Belongs to the glycosyltransferase GT106 family.</text>
</comment>
<dbReference type="Proteomes" id="UP000306102">
    <property type="component" value="Unassembled WGS sequence"/>
</dbReference>
<dbReference type="GO" id="GO:0016757">
    <property type="term" value="F:glycosyltransferase activity"/>
    <property type="evidence" value="ECO:0007669"/>
    <property type="project" value="UniProtKB-KW"/>
</dbReference>
<dbReference type="PANTHER" id="PTHR31933:SF5">
    <property type="entry name" value="O-FUCOSYLTRANSFERASE 31"/>
    <property type="match status" value="1"/>
</dbReference>
<evidence type="ECO:0000256" key="5">
    <source>
        <dbReference type="ARBA" id="ARBA00023277"/>
    </source>
</evidence>
<feature type="chain" id="PRO_5020846506" description="O-fucosyltransferase family protein" evidence="7">
    <location>
        <begin position="32"/>
        <end position="267"/>
    </location>
</feature>
<evidence type="ECO:0000256" key="7">
    <source>
        <dbReference type="SAM" id="SignalP"/>
    </source>
</evidence>
<dbReference type="InterPro" id="IPR019378">
    <property type="entry name" value="GDP-Fuc_O-FucTrfase"/>
</dbReference>
<evidence type="ECO:0000313" key="9">
    <source>
        <dbReference type="Proteomes" id="UP000306102"/>
    </source>
</evidence>
<accession>A0A4S4EKA7</accession>
<dbReference type="AlphaFoldDB" id="A0A4S4EKA7"/>
<dbReference type="PANTHER" id="PTHR31933">
    <property type="entry name" value="O-FUCOSYLTRANSFERASE 2-RELATED"/>
    <property type="match status" value="1"/>
</dbReference>
<dbReference type="InterPro" id="IPR052272">
    <property type="entry name" value="GT106_glycosyltransferase"/>
</dbReference>
<keyword evidence="7" id="KW-0732">Signal</keyword>
<evidence type="ECO:0000256" key="3">
    <source>
        <dbReference type="ARBA" id="ARBA00022679"/>
    </source>
</evidence>
<dbReference type="EMBL" id="SDRB02003954">
    <property type="protein sequence ID" value="THG16642.1"/>
    <property type="molecule type" value="Genomic_DNA"/>
</dbReference>
<feature type="signal peptide" evidence="7">
    <location>
        <begin position="1"/>
        <end position="31"/>
    </location>
</feature>
<comment type="caution">
    <text evidence="8">The sequence shown here is derived from an EMBL/GenBank/DDBJ whole genome shotgun (WGS) entry which is preliminary data.</text>
</comment>
<evidence type="ECO:0000256" key="6">
    <source>
        <dbReference type="ARBA" id="ARBA00030350"/>
    </source>
</evidence>
<dbReference type="GO" id="GO:0006004">
    <property type="term" value="P:fucose metabolic process"/>
    <property type="evidence" value="ECO:0007669"/>
    <property type="project" value="UniProtKB-KW"/>
</dbReference>
<proteinExistence type="inferred from homology"/>
<keyword evidence="4" id="KW-0294">Fucose metabolism</keyword>
<keyword evidence="5" id="KW-0119">Carbohydrate metabolism</keyword>
<gene>
    <name evidence="8" type="ORF">TEA_022827</name>
</gene>
<organism evidence="8 9">
    <name type="scientific">Camellia sinensis var. sinensis</name>
    <name type="common">China tea</name>
    <dbReference type="NCBI Taxonomy" id="542762"/>
    <lineage>
        <taxon>Eukaryota</taxon>
        <taxon>Viridiplantae</taxon>
        <taxon>Streptophyta</taxon>
        <taxon>Embryophyta</taxon>
        <taxon>Tracheophyta</taxon>
        <taxon>Spermatophyta</taxon>
        <taxon>Magnoliopsida</taxon>
        <taxon>eudicotyledons</taxon>
        <taxon>Gunneridae</taxon>
        <taxon>Pentapetalae</taxon>
        <taxon>asterids</taxon>
        <taxon>Ericales</taxon>
        <taxon>Theaceae</taxon>
        <taxon>Camellia</taxon>
    </lineage>
</organism>
<evidence type="ECO:0000256" key="1">
    <source>
        <dbReference type="ARBA" id="ARBA00007737"/>
    </source>
</evidence>
<evidence type="ECO:0000256" key="2">
    <source>
        <dbReference type="ARBA" id="ARBA00022676"/>
    </source>
</evidence>
<protein>
    <recommendedName>
        <fullName evidence="6">O-fucosyltransferase family protein</fullName>
    </recommendedName>
</protein>
<evidence type="ECO:0000256" key="4">
    <source>
        <dbReference type="ARBA" id="ARBA00023253"/>
    </source>
</evidence>